<dbReference type="AlphaFoldDB" id="X1MP75"/>
<sequence>MKELMEPIRTLVDFKKGVVNPDGVIERKTSDMQGMYVDELALKKLLSQGNPFIYQIREVNIPEETGHIIYSTTIIYPGKVGEEYFMTKGHFHAKEGTAEIYFCLEGEGYLLMQTRQGRVSAIHMKPGVLGYIPPYWGHRTINTGNKEFVFLTLFPGDAGHNYEIIEKCGFA</sequence>
<dbReference type="Pfam" id="PF06560">
    <property type="entry name" value="GPI"/>
    <property type="match status" value="1"/>
</dbReference>
<keyword evidence="5" id="KW-0479">Metal-binding</keyword>
<accession>X1MP75</accession>
<name>X1MP75_9ZZZZ</name>
<dbReference type="Gene3D" id="2.60.120.10">
    <property type="entry name" value="Jelly Rolls"/>
    <property type="match status" value="1"/>
</dbReference>
<evidence type="ECO:0000259" key="8">
    <source>
        <dbReference type="Pfam" id="PF06560"/>
    </source>
</evidence>
<dbReference type="InterPro" id="IPR051610">
    <property type="entry name" value="GPI/OXD"/>
</dbReference>
<keyword evidence="4" id="KW-0312">Gluconeogenesis</keyword>
<gene>
    <name evidence="9" type="ORF">S06H3_45360</name>
</gene>
<reference evidence="9" key="1">
    <citation type="journal article" date="2014" name="Front. Microbiol.">
        <title>High frequency of phylogenetically diverse reductive dehalogenase-homologous genes in deep subseafloor sedimentary metagenomes.</title>
        <authorList>
            <person name="Kawai M."/>
            <person name="Futagami T."/>
            <person name="Toyoda A."/>
            <person name="Takaki Y."/>
            <person name="Nishi S."/>
            <person name="Hori S."/>
            <person name="Arai W."/>
            <person name="Tsubouchi T."/>
            <person name="Morono Y."/>
            <person name="Uchiyama I."/>
            <person name="Ito T."/>
            <person name="Fujiyama A."/>
            <person name="Inagaki F."/>
            <person name="Takami H."/>
        </authorList>
    </citation>
    <scope>NUCLEOTIDE SEQUENCE</scope>
    <source>
        <strain evidence="9">Expedition CK06-06</strain>
    </source>
</reference>
<evidence type="ECO:0000256" key="3">
    <source>
        <dbReference type="ARBA" id="ARBA00011952"/>
    </source>
</evidence>
<evidence type="ECO:0000256" key="2">
    <source>
        <dbReference type="ARBA" id="ARBA00006542"/>
    </source>
</evidence>
<proteinExistence type="inferred from homology"/>
<evidence type="ECO:0000256" key="1">
    <source>
        <dbReference type="ARBA" id="ARBA00004926"/>
    </source>
</evidence>
<evidence type="ECO:0000256" key="4">
    <source>
        <dbReference type="ARBA" id="ARBA00022432"/>
    </source>
</evidence>
<dbReference type="GO" id="GO:0046872">
    <property type="term" value="F:metal ion binding"/>
    <property type="evidence" value="ECO:0007669"/>
    <property type="project" value="UniProtKB-KW"/>
</dbReference>
<evidence type="ECO:0000256" key="6">
    <source>
        <dbReference type="ARBA" id="ARBA00023152"/>
    </source>
</evidence>
<dbReference type="CDD" id="cd02218">
    <property type="entry name" value="cupin_PGI"/>
    <property type="match status" value="1"/>
</dbReference>
<dbReference type="PANTHER" id="PTHR35848">
    <property type="entry name" value="OXALATE-BINDING PROTEIN"/>
    <property type="match status" value="1"/>
</dbReference>
<evidence type="ECO:0000256" key="7">
    <source>
        <dbReference type="ARBA" id="ARBA00029321"/>
    </source>
</evidence>
<dbReference type="GO" id="GO:0004347">
    <property type="term" value="F:glucose-6-phosphate isomerase activity"/>
    <property type="evidence" value="ECO:0007669"/>
    <property type="project" value="UniProtKB-EC"/>
</dbReference>
<keyword evidence="6" id="KW-0324">Glycolysis</keyword>
<dbReference type="GO" id="GO:0005737">
    <property type="term" value="C:cytoplasm"/>
    <property type="evidence" value="ECO:0007669"/>
    <property type="project" value="InterPro"/>
</dbReference>
<evidence type="ECO:0000313" key="9">
    <source>
        <dbReference type="EMBL" id="GAI33128.1"/>
    </source>
</evidence>
<feature type="domain" description="Glucose-6-phosphate isomerase prokaryote" evidence="8">
    <location>
        <begin position="27"/>
        <end position="168"/>
    </location>
</feature>
<evidence type="ECO:0000256" key="5">
    <source>
        <dbReference type="ARBA" id="ARBA00022723"/>
    </source>
</evidence>
<dbReference type="SUPFAM" id="SSF51182">
    <property type="entry name" value="RmlC-like cupins"/>
    <property type="match status" value="1"/>
</dbReference>
<dbReference type="PANTHER" id="PTHR35848:SF6">
    <property type="entry name" value="CUPIN TYPE-2 DOMAIN-CONTAINING PROTEIN"/>
    <property type="match status" value="1"/>
</dbReference>
<dbReference type="EMBL" id="BARV01028311">
    <property type="protein sequence ID" value="GAI33128.1"/>
    <property type="molecule type" value="Genomic_DNA"/>
</dbReference>
<dbReference type="EC" id="5.3.1.9" evidence="3"/>
<dbReference type="InterPro" id="IPR010551">
    <property type="entry name" value="G6P_isomerase_prok"/>
</dbReference>
<protein>
    <recommendedName>
        <fullName evidence="3">glucose-6-phosphate isomerase</fullName>
        <ecNumber evidence="3">5.3.1.9</ecNumber>
    </recommendedName>
</protein>
<comment type="caution">
    <text evidence="9">The sequence shown here is derived from an EMBL/GenBank/DDBJ whole genome shotgun (WGS) entry which is preliminary data.</text>
</comment>
<dbReference type="InterPro" id="IPR014710">
    <property type="entry name" value="RmlC-like_jellyroll"/>
</dbReference>
<comment type="catalytic activity">
    <reaction evidence="7">
        <text>alpha-D-glucose 6-phosphate = beta-D-fructose 6-phosphate</text>
        <dbReference type="Rhea" id="RHEA:11816"/>
        <dbReference type="ChEBI" id="CHEBI:57634"/>
        <dbReference type="ChEBI" id="CHEBI:58225"/>
        <dbReference type="EC" id="5.3.1.9"/>
    </reaction>
</comment>
<dbReference type="UniPathway" id="UPA00109">
    <property type="reaction ID" value="UER00181"/>
</dbReference>
<feature type="non-terminal residue" evidence="9">
    <location>
        <position position="171"/>
    </location>
</feature>
<dbReference type="GO" id="GO:0006096">
    <property type="term" value="P:glycolytic process"/>
    <property type="evidence" value="ECO:0007669"/>
    <property type="project" value="UniProtKB-UniPathway"/>
</dbReference>
<comment type="similarity">
    <text evidence="2">Belongs to the archaeal-type GPI family.</text>
</comment>
<comment type="pathway">
    <text evidence="1">Carbohydrate degradation; glycolysis; D-glyceraldehyde 3-phosphate and glycerone phosphate from D-glucose: step 2/4.</text>
</comment>
<dbReference type="GO" id="GO:0006094">
    <property type="term" value="P:gluconeogenesis"/>
    <property type="evidence" value="ECO:0007669"/>
    <property type="project" value="UniProtKB-KW"/>
</dbReference>
<dbReference type="InterPro" id="IPR011051">
    <property type="entry name" value="RmlC_Cupin_sf"/>
</dbReference>
<organism evidence="9">
    <name type="scientific">marine sediment metagenome</name>
    <dbReference type="NCBI Taxonomy" id="412755"/>
    <lineage>
        <taxon>unclassified sequences</taxon>
        <taxon>metagenomes</taxon>
        <taxon>ecological metagenomes</taxon>
    </lineage>
</organism>